<proteinExistence type="predicted"/>
<reference evidence="1" key="1">
    <citation type="submission" date="2020-09" db="EMBL/GenBank/DDBJ databases">
        <title>Genome-Enabled Discovery of Anthraquinone Biosynthesis in Senna tora.</title>
        <authorList>
            <person name="Kang S.-H."/>
            <person name="Pandey R.P."/>
            <person name="Lee C.-M."/>
            <person name="Sim J.-S."/>
            <person name="Jeong J.-T."/>
            <person name="Choi B.-S."/>
            <person name="Jung M."/>
            <person name="Ginzburg D."/>
            <person name="Zhao K."/>
            <person name="Won S.Y."/>
            <person name="Oh T.-J."/>
            <person name="Yu Y."/>
            <person name="Kim N.-H."/>
            <person name="Lee O.R."/>
            <person name="Lee T.-H."/>
            <person name="Bashyal P."/>
            <person name="Kim T.-S."/>
            <person name="Lee W.-H."/>
            <person name="Kawkins C."/>
            <person name="Kim C.-K."/>
            <person name="Kim J.S."/>
            <person name="Ahn B.O."/>
            <person name="Rhee S.Y."/>
            <person name="Sohng J.K."/>
        </authorList>
    </citation>
    <scope>NUCLEOTIDE SEQUENCE</scope>
    <source>
        <tissue evidence="1">Leaf</tissue>
    </source>
</reference>
<sequence length="40" mass="4290">MLYDVMAAMLGDVSLLKGASSCGVGGEGWSRDGWRAKERE</sequence>
<organism evidence="1 2">
    <name type="scientific">Senna tora</name>
    <dbReference type="NCBI Taxonomy" id="362788"/>
    <lineage>
        <taxon>Eukaryota</taxon>
        <taxon>Viridiplantae</taxon>
        <taxon>Streptophyta</taxon>
        <taxon>Embryophyta</taxon>
        <taxon>Tracheophyta</taxon>
        <taxon>Spermatophyta</taxon>
        <taxon>Magnoliopsida</taxon>
        <taxon>eudicotyledons</taxon>
        <taxon>Gunneridae</taxon>
        <taxon>Pentapetalae</taxon>
        <taxon>rosids</taxon>
        <taxon>fabids</taxon>
        <taxon>Fabales</taxon>
        <taxon>Fabaceae</taxon>
        <taxon>Caesalpinioideae</taxon>
        <taxon>Cassia clade</taxon>
        <taxon>Senna</taxon>
    </lineage>
</organism>
<evidence type="ECO:0000313" key="1">
    <source>
        <dbReference type="EMBL" id="KAF7819089.1"/>
    </source>
</evidence>
<dbReference type="EMBL" id="JAAIUW010000008">
    <property type="protein sequence ID" value="KAF7819089.1"/>
    <property type="molecule type" value="Genomic_DNA"/>
</dbReference>
<comment type="caution">
    <text evidence="1">The sequence shown here is derived from an EMBL/GenBank/DDBJ whole genome shotgun (WGS) entry which is preliminary data.</text>
</comment>
<dbReference type="AlphaFoldDB" id="A0A834TKA3"/>
<evidence type="ECO:0000313" key="2">
    <source>
        <dbReference type="Proteomes" id="UP000634136"/>
    </source>
</evidence>
<dbReference type="Proteomes" id="UP000634136">
    <property type="component" value="Unassembled WGS sequence"/>
</dbReference>
<gene>
    <name evidence="1" type="ORF">G2W53_024544</name>
</gene>
<keyword evidence="2" id="KW-1185">Reference proteome</keyword>
<protein>
    <submittedName>
        <fullName evidence="1">Uncharacterized protein</fullName>
    </submittedName>
</protein>
<accession>A0A834TKA3</accession>
<name>A0A834TKA3_9FABA</name>